<proteinExistence type="inferred from homology"/>
<evidence type="ECO:0000256" key="1">
    <source>
        <dbReference type="ARBA" id="ARBA00005534"/>
    </source>
</evidence>
<comment type="similarity">
    <text evidence="1">Belongs to the UPF0047 family.</text>
</comment>
<dbReference type="PANTHER" id="PTHR30615:SF8">
    <property type="entry name" value="UPF0047 PROTEIN C4A8.02C"/>
    <property type="match status" value="1"/>
</dbReference>
<dbReference type="Proteomes" id="UP001057580">
    <property type="component" value="Chromosome"/>
</dbReference>
<evidence type="ECO:0000313" key="3">
    <source>
        <dbReference type="Proteomes" id="UP001057580"/>
    </source>
</evidence>
<dbReference type="SUPFAM" id="SSF111038">
    <property type="entry name" value="YjbQ-like"/>
    <property type="match status" value="1"/>
</dbReference>
<accession>A0A9E7R822</accession>
<dbReference type="InterPro" id="IPR001602">
    <property type="entry name" value="UPF0047_YjbQ-like"/>
</dbReference>
<dbReference type="Pfam" id="PF01894">
    <property type="entry name" value="YjbQ"/>
    <property type="match status" value="1"/>
</dbReference>
<organism evidence="2 3">
    <name type="scientific">Salinirubellus salinus</name>
    <dbReference type="NCBI Taxonomy" id="1364945"/>
    <lineage>
        <taxon>Archaea</taxon>
        <taxon>Methanobacteriati</taxon>
        <taxon>Methanobacteriota</taxon>
        <taxon>Stenosarchaea group</taxon>
        <taxon>Halobacteria</taxon>
        <taxon>Halobacteriales</taxon>
        <taxon>Natronomonadaceae</taxon>
        <taxon>Salinirubellus</taxon>
    </lineage>
</organism>
<dbReference type="KEGG" id="ssai:N0B31_08475"/>
<dbReference type="Gene3D" id="2.60.120.460">
    <property type="entry name" value="YjbQ-like"/>
    <property type="match status" value="1"/>
</dbReference>
<dbReference type="InterPro" id="IPR035917">
    <property type="entry name" value="YjbQ-like_sf"/>
</dbReference>
<dbReference type="PANTHER" id="PTHR30615">
    <property type="entry name" value="UNCHARACTERIZED PROTEIN YJBQ-RELATED"/>
    <property type="match status" value="1"/>
</dbReference>
<protein>
    <submittedName>
        <fullName evidence="2">Secondary thiamine-phosphate synthase enzyme YjbQ</fullName>
    </submittedName>
</protein>
<keyword evidence="3" id="KW-1185">Reference proteome</keyword>
<name>A0A9E7R822_9EURY</name>
<reference evidence="2" key="1">
    <citation type="submission" date="2022-09" db="EMBL/GenBank/DDBJ databases">
        <title>Diverse halophilic archaea isolated from saline environments.</title>
        <authorList>
            <person name="Cui H.-L."/>
        </authorList>
    </citation>
    <scope>NUCLEOTIDE SEQUENCE</scope>
    <source>
        <strain evidence="2">ZS-35-S2</strain>
    </source>
</reference>
<dbReference type="AlphaFoldDB" id="A0A9E7R822"/>
<sequence length="130" mass="14148">MTTDGTTFSVETERRLQLLDVTDRVEAALPADATGTCTVFVRHTTCGVVVNEAESRLLGDVETFLRETVADEGWAHDELDGNADSHLRALLLGPSETLPVTDGSLDLGTWQSVLLVECDGPRTRTAEVRY</sequence>
<evidence type="ECO:0000313" key="2">
    <source>
        <dbReference type="EMBL" id="UWM56318.1"/>
    </source>
</evidence>
<dbReference type="PIRSF" id="PIRSF004681">
    <property type="entry name" value="UCP004681"/>
    <property type="match status" value="1"/>
</dbReference>
<dbReference type="RefSeq" id="WP_260643432.1">
    <property type="nucleotide sequence ID" value="NZ_CP104003.1"/>
</dbReference>
<dbReference type="NCBIfam" id="TIGR00149">
    <property type="entry name" value="TIGR00149_YjbQ"/>
    <property type="match status" value="1"/>
</dbReference>
<gene>
    <name evidence="2" type="ORF">N0B31_08475</name>
</gene>
<dbReference type="GeneID" id="74942451"/>
<dbReference type="PROSITE" id="PS01314">
    <property type="entry name" value="UPF0047"/>
    <property type="match status" value="1"/>
</dbReference>
<dbReference type="EMBL" id="CP104003">
    <property type="protein sequence ID" value="UWM56318.1"/>
    <property type="molecule type" value="Genomic_DNA"/>
</dbReference>